<comment type="caution">
    <text evidence="3">The sequence shown here is derived from an EMBL/GenBank/DDBJ whole genome shotgun (WGS) entry which is preliminary data.</text>
</comment>
<dbReference type="InterPro" id="IPR050194">
    <property type="entry name" value="Glycosyltransferase_grp1"/>
</dbReference>
<evidence type="ECO:0000259" key="2">
    <source>
        <dbReference type="Pfam" id="PF13439"/>
    </source>
</evidence>
<organism evidence="3 4">
    <name type="scientific">Helicobacter bilis</name>
    <dbReference type="NCBI Taxonomy" id="37372"/>
    <lineage>
        <taxon>Bacteria</taxon>
        <taxon>Pseudomonadati</taxon>
        <taxon>Campylobacterota</taxon>
        <taxon>Epsilonproteobacteria</taxon>
        <taxon>Campylobacterales</taxon>
        <taxon>Helicobacteraceae</taxon>
        <taxon>Helicobacter</taxon>
    </lineage>
</organism>
<dbReference type="EMBL" id="JRPJ02000048">
    <property type="protein sequence ID" value="TLE08487.1"/>
    <property type="molecule type" value="Genomic_DNA"/>
</dbReference>
<evidence type="ECO:0000313" key="4">
    <source>
        <dbReference type="Proteomes" id="UP000029857"/>
    </source>
</evidence>
<proteinExistence type="predicted"/>
<feature type="domain" description="Glycosyltransferase subfamily 4-like N-terminal" evidence="2">
    <location>
        <begin position="3"/>
        <end position="115"/>
    </location>
</feature>
<dbReference type="SUPFAM" id="SSF53756">
    <property type="entry name" value="UDP-Glycosyltransferase/glycogen phosphorylase"/>
    <property type="match status" value="1"/>
</dbReference>
<keyword evidence="3" id="KW-0808">Transferase</keyword>
<dbReference type="InterPro" id="IPR001296">
    <property type="entry name" value="Glyco_trans_1"/>
</dbReference>
<name>A0A4U8U5E5_9HELI</name>
<evidence type="ECO:0000259" key="1">
    <source>
        <dbReference type="Pfam" id="PF00534"/>
    </source>
</evidence>
<sequence>MEQVEPDIVHFGHLAHLSINLVKIAKEYQKPVVFTLHDFWLYCVKGQLIDSNLLLCDGPSVEKCKACSPYTIMESEVKKALENLKEIRESIDMFISPSHTLRDYFIKNGIQEDRIIYQKYGFDKASITYKKRVFGLKDKIRFGYMGRIIPTKGIKILLESFRMLTQNHPEQKLRIYGNIGSSKRFLQDSFVEFMGGYDNKEIDRILQEIDVLIVPSIWLENSPLVIQEAFLAGVAVVSADIGGMFELIDKDKGLCFKARSAESLKNVLEKIIQNPSILNALPDNRDSVDSIQQDYQTIFSIYTKLLKETK</sequence>
<dbReference type="PANTHER" id="PTHR45947">
    <property type="entry name" value="SULFOQUINOVOSYL TRANSFERASE SQD2"/>
    <property type="match status" value="1"/>
</dbReference>
<dbReference type="Pfam" id="PF13439">
    <property type="entry name" value="Glyco_transf_4"/>
    <property type="match status" value="1"/>
</dbReference>
<protein>
    <submittedName>
        <fullName evidence="3">Glycosyltransferase</fullName>
    </submittedName>
</protein>
<gene>
    <name evidence="3" type="ORF">LS79_009810</name>
</gene>
<accession>A0A4U8U5E5</accession>
<dbReference type="AlphaFoldDB" id="A0A4U8U5E5"/>
<dbReference type="PANTHER" id="PTHR45947:SF13">
    <property type="entry name" value="TRANSFERASE"/>
    <property type="match status" value="1"/>
</dbReference>
<dbReference type="Pfam" id="PF00534">
    <property type="entry name" value="Glycos_transf_1"/>
    <property type="match status" value="1"/>
</dbReference>
<dbReference type="Proteomes" id="UP000029857">
    <property type="component" value="Unassembled WGS sequence"/>
</dbReference>
<feature type="domain" description="Glycosyl transferase family 1" evidence="1">
    <location>
        <begin position="136"/>
        <end position="279"/>
    </location>
</feature>
<dbReference type="Gene3D" id="3.40.50.2000">
    <property type="entry name" value="Glycogen Phosphorylase B"/>
    <property type="match status" value="2"/>
</dbReference>
<dbReference type="GO" id="GO:0016757">
    <property type="term" value="F:glycosyltransferase activity"/>
    <property type="evidence" value="ECO:0007669"/>
    <property type="project" value="InterPro"/>
</dbReference>
<dbReference type="InterPro" id="IPR028098">
    <property type="entry name" value="Glyco_trans_4-like_N"/>
</dbReference>
<reference evidence="3 4" key="1">
    <citation type="journal article" date="2014" name="Genome Announc.">
        <title>Draft genome sequences of eight enterohepatic helicobacter species isolated from both laboratory and wild rodents.</title>
        <authorList>
            <person name="Sheh A."/>
            <person name="Shen Z."/>
            <person name="Fox J.G."/>
        </authorList>
    </citation>
    <scope>NUCLEOTIDE SEQUENCE [LARGE SCALE GENOMIC DNA]</scope>
    <source>
        <strain evidence="3 4">ATCC 49320</strain>
    </source>
</reference>
<evidence type="ECO:0000313" key="3">
    <source>
        <dbReference type="EMBL" id="TLE08487.1"/>
    </source>
</evidence>